<evidence type="ECO:0000313" key="4">
    <source>
        <dbReference type="Proteomes" id="UP001251857"/>
    </source>
</evidence>
<keyword evidence="4" id="KW-1185">Reference proteome</keyword>
<dbReference type="Gene3D" id="3.10.20.280">
    <property type="entry name" value="RnfH-like"/>
    <property type="match status" value="1"/>
</dbReference>
<evidence type="ECO:0000256" key="2">
    <source>
        <dbReference type="HAMAP-Rule" id="MF_00460"/>
    </source>
</evidence>
<evidence type="ECO:0000256" key="1">
    <source>
        <dbReference type="ARBA" id="ARBA00010645"/>
    </source>
</evidence>
<dbReference type="SUPFAM" id="SSF54285">
    <property type="entry name" value="MoaD/ThiS"/>
    <property type="match status" value="1"/>
</dbReference>
<dbReference type="Proteomes" id="UP001251857">
    <property type="component" value="Unassembled WGS sequence"/>
</dbReference>
<name>A0ABU3BXH1_9GAMM</name>
<dbReference type="InterPro" id="IPR016155">
    <property type="entry name" value="Mopterin_synth/thiamin_S_b"/>
</dbReference>
<gene>
    <name evidence="3" type="ORF">RM532_03495</name>
</gene>
<dbReference type="PANTHER" id="PTHR37483:SF1">
    <property type="entry name" value="UPF0125 PROTEIN RATB"/>
    <property type="match status" value="1"/>
</dbReference>
<reference evidence="3 4" key="1">
    <citation type="submission" date="2023-09" db="EMBL/GenBank/DDBJ databases">
        <authorList>
            <person name="Rey-Velasco X."/>
        </authorList>
    </citation>
    <scope>NUCLEOTIDE SEQUENCE [LARGE SCALE GENOMIC DNA]</scope>
    <source>
        <strain evidence="3 4">W335</strain>
    </source>
</reference>
<dbReference type="PANTHER" id="PTHR37483">
    <property type="entry name" value="UPF0125 PROTEIN RATB"/>
    <property type="match status" value="1"/>
</dbReference>
<dbReference type="NCBIfam" id="NF002490">
    <property type="entry name" value="PRK01777.1"/>
    <property type="match status" value="1"/>
</dbReference>
<dbReference type="HAMAP" id="MF_00460">
    <property type="entry name" value="UPF0125_RnfH"/>
    <property type="match status" value="1"/>
</dbReference>
<accession>A0ABU3BXH1</accession>
<dbReference type="Pfam" id="PF03658">
    <property type="entry name" value="Ub-RnfH"/>
    <property type="match status" value="1"/>
</dbReference>
<dbReference type="EMBL" id="JAVRIB010000003">
    <property type="protein sequence ID" value="MDT0634017.1"/>
    <property type="molecule type" value="Genomic_DNA"/>
</dbReference>
<organism evidence="3 4">
    <name type="scientific">Spectribacter hydrogenoxidans</name>
    <dbReference type="NCBI Taxonomy" id="3075608"/>
    <lineage>
        <taxon>Bacteria</taxon>
        <taxon>Pseudomonadati</taxon>
        <taxon>Pseudomonadota</taxon>
        <taxon>Gammaproteobacteria</taxon>
        <taxon>Salinisphaerales</taxon>
        <taxon>Salinisphaeraceae</taxon>
        <taxon>Spectribacter</taxon>
    </lineage>
</organism>
<proteinExistence type="inferred from homology"/>
<sequence>MGHGLNVEVAFARPDAQILCHVHLPAGGTAAEAVEASGVLELHPGIDWPGAALGVFGRRVSPDQPLRDGDRVEIYRPLMADPKEQRRRRAGR</sequence>
<comment type="caution">
    <text evidence="3">The sequence shown here is derived from an EMBL/GenBank/DDBJ whole genome shotgun (WGS) entry which is preliminary data.</text>
</comment>
<evidence type="ECO:0000313" key="3">
    <source>
        <dbReference type="EMBL" id="MDT0634017.1"/>
    </source>
</evidence>
<comment type="similarity">
    <text evidence="1 2">Belongs to the UPF0125 (RnfH) family.</text>
</comment>
<protein>
    <recommendedName>
        <fullName evidence="2">UPF0125 protein RM532_03495</fullName>
    </recommendedName>
</protein>
<dbReference type="RefSeq" id="WP_311651754.1">
    <property type="nucleotide sequence ID" value="NZ_JAVRIB010000003.1"/>
</dbReference>
<dbReference type="InterPro" id="IPR037021">
    <property type="entry name" value="RnfH_sf"/>
</dbReference>
<dbReference type="InterPro" id="IPR005346">
    <property type="entry name" value="RnfH"/>
</dbReference>